<feature type="domain" description="PDZ" evidence="17">
    <location>
        <begin position="272"/>
        <end position="342"/>
    </location>
</feature>
<keyword evidence="7" id="KW-0732">Signal</keyword>
<dbReference type="Proteomes" id="UP000249557">
    <property type="component" value="Unassembled WGS sequence"/>
</dbReference>
<dbReference type="Pfam" id="PF13365">
    <property type="entry name" value="Trypsin_2"/>
    <property type="match status" value="1"/>
</dbReference>
<comment type="catalytic activity">
    <reaction evidence="1">
        <text>Acts on substrates that are at least partially unfolded. The cleavage site P1 residue is normally between a pair of hydrophobic residues, such as Val-|-Val.</text>
        <dbReference type="EC" id="3.4.21.107"/>
    </reaction>
</comment>
<dbReference type="CDD" id="cd10839">
    <property type="entry name" value="cpPDZ1_DegP-like"/>
    <property type="match status" value="1"/>
</dbReference>
<keyword evidence="9" id="KW-0574">Periplasm</keyword>
<protein>
    <recommendedName>
        <fullName evidence="5">Probable periplasmic serine endoprotease DegP-like</fullName>
        <ecNumber evidence="4">3.4.21.107</ecNumber>
    </recommendedName>
    <alternativeName>
        <fullName evidence="13">Protease Do</fullName>
    </alternativeName>
</protein>
<dbReference type="InterPro" id="IPR001478">
    <property type="entry name" value="PDZ"/>
</dbReference>
<keyword evidence="10" id="KW-0378">Hydrolase</keyword>
<dbReference type="GO" id="GO:0006508">
    <property type="term" value="P:proteolysis"/>
    <property type="evidence" value="ECO:0007669"/>
    <property type="project" value="UniProtKB-KW"/>
</dbReference>
<evidence type="ECO:0000256" key="2">
    <source>
        <dbReference type="ARBA" id="ARBA00004418"/>
    </source>
</evidence>
<evidence type="ECO:0000256" key="1">
    <source>
        <dbReference type="ARBA" id="ARBA00001772"/>
    </source>
</evidence>
<feature type="binding site" evidence="15">
    <location>
        <position position="154"/>
    </location>
    <ligand>
        <name>substrate</name>
    </ligand>
</feature>
<evidence type="ECO:0000259" key="17">
    <source>
        <dbReference type="PROSITE" id="PS50106"/>
    </source>
</evidence>
<dbReference type="GO" id="GO:0042597">
    <property type="term" value="C:periplasmic space"/>
    <property type="evidence" value="ECO:0007669"/>
    <property type="project" value="UniProtKB-SubCell"/>
</dbReference>
<feature type="binding site" evidence="15">
    <location>
        <begin position="226"/>
        <end position="228"/>
    </location>
    <ligand>
        <name>substrate</name>
    </ligand>
</feature>
<evidence type="ECO:0000256" key="9">
    <source>
        <dbReference type="ARBA" id="ARBA00022764"/>
    </source>
</evidence>
<dbReference type="Pfam" id="PF00595">
    <property type="entry name" value="PDZ"/>
    <property type="match status" value="1"/>
</dbReference>
<gene>
    <name evidence="18" type="ORF">DI626_05220</name>
</gene>
<feature type="region of interest" description="Disordered" evidence="16">
    <location>
        <begin position="1"/>
        <end position="30"/>
    </location>
</feature>
<comment type="similarity">
    <text evidence="3">Belongs to the peptidase S1C family.</text>
</comment>
<evidence type="ECO:0000256" key="7">
    <source>
        <dbReference type="ARBA" id="ARBA00022729"/>
    </source>
</evidence>
<evidence type="ECO:0000256" key="6">
    <source>
        <dbReference type="ARBA" id="ARBA00022670"/>
    </source>
</evidence>
<dbReference type="FunFam" id="2.40.10.120:FF:000007">
    <property type="entry name" value="Periplasmic serine endoprotease DegP-like"/>
    <property type="match status" value="1"/>
</dbReference>
<evidence type="ECO:0000313" key="18">
    <source>
        <dbReference type="EMBL" id="PZO86935.1"/>
    </source>
</evidence>
<keyword evidence="8" id="KW-0677">Repeat</keyword>
<evidence type="ECO:0000256" key="14">
    <source>
        <dbReference type="PIRSR" id="PIRSR611782-1"/>
    </source>
</evidence>
<feature type="active site" description="Charge relay system" evidence="14">
    <location>
        <position position="228"/>
    </location>
</feature>
<evidence type="ECO:0000256" key="13">
    <source>
        <dbReference type="ARBA" id="ARBA00032850"/>
    </source>
</evidence>
<dbReference type="PANTHER" id="PTHR22939:SF130">
    <property type="entry name" value="PERIPLASMIC SERINE ENDOPROTEASE DEGP-LIKE-RELATED"/>
    <property type="match status" value="1"/>
</dbReference>
<feature type="region of interest" description="Disordered" evidence="16">
    <location>
        <begin position="379"/>
        <end position="398"/>
    </location>
</feature>
<dbReference type="AlphaFoldDB" id="A0A2W5BUZ6"/>
<dbReference type="InterPro" id="IPR036034">
    <property type="entry name" value="PDZ_sf"/>
</dbReference>
<comment type="caution">
    <text evidence="18">The sequence shown here is derived from an EMBL/GenBank/DDBJ whole genome shotgun (WGS) entry which is preliminary data.</text>
</comment>
<evidence type="ECO:0000256" key="10">
    <source>
        <dbReference type="ARBA" id="ARBA00022801"/>
    </source>
</evidence>
<evidence type="ECO:0000256" key="3">
    <source>
        <dbReference type="ARBA" id="ARBA00010541"/>
    </source>
</evidence>
<dbReference type="InterPro" id="IPR001940">
    <property type="entry name" value="Peptidase_S1C"/>
</dbReference>
<evidence type="ECO:0000256" key="4">
    <source>
        <dbReference type="ARBA" id="ARBA00013035"/>
    </source>
</evidence>
<feature type="compositionally biased region" description="Low complexity" evidence="16">
    <location>
        <begin position="20"/>
        <end position="30"/>
    </location>
</feature>
<dbReference type="EMBL" id="QFNK01000083">
    <property type="protein sequence ID" value="PZO86935.1"/>
    <property type="molecule type" value="Genomic_DNA"/>
</dbReference>
<dbReference type="NCBIfam" id="TIGR02037">
    <property type="entry name" value="degP_htrA_DO"/>
    <property type="match status" value="1"/>
</dbReference>
<evidence type="ECO:0000256" key="11">
    <source>
        <dbReference type="ARBA" id="ARBA00022825"/>
    </source>
</evidence>
<dbReference type="PANTHER" id="PTHR22939">
    <property type="entry name" value="SERINE PROTEASE FAMILY S1C HTRA-RELATED"/>
    <property type="match status" value="1"/>
</dbReference>
<dbReference type="InterPro" id="IPR009003">
    <property type="entry name" value="Peptidase_S1_PA"/>
</dbReference>
<comment type="subcellular location">
    <subcellularLocation>
        <location evidence="2">Periplasm</location>
    </subcellularLocation>
</comment>
<dbReference type="SUPFAM" id="SSF50494">
    <property type="entry name" value="Trypsin-like serine proteases"/>
    <property type="match status" value="1"/>
</dbReference>
<feature type="domain" description="PDZ" evidence="17">
    <location>
        <begin position="390"/>
        <end position="488"/>
    </location>
</feature>
<dbReference type="GO" id="GO:0004252">
    <property type="term" value="F:serine-type endopeptidase activity"/>
    <property type="evidence" value="ECO:0007669"/>
    <property type="project" value="InterPro"/>
</dbReference>
<reference evidence="18 19" key="1">
    <citation type="submission" date="2017-08" db="EMBL/GenBank/DDBJ databases">
        <title>Infants hospitalized years apart are colonized by the same room-sourced microbial strains.</title>
        <authorList>
            <person name="Brooks B."/>
            <person name="Olm M.R."/>
            <person name="Firek B.A."/>
            <person name="Baker R."/>
            <person name="Thomas B.C."/>
            <person name="Morowitz M.J."/>
            <person name="Banfield J.F."/>
        </authorList>
    </citation>
    <scope>NUCLEOTIDE SEQUENCE [LARGE SCALE GENOMIC DNA]</scope>
    <source>
        <strain evidence="18">S2_018_000_R2_104</strain>
    </source>
</reference>
<dbReference type="SUPFAM" id="SSF50156">
    <property type="entry name" value="PDZ domain-like"/>
    <property type="match status" value="2"/>
</dbReference>
<feature type="active site" description="Charge relay system" evidence="14">
    <location>
        <position position="124"/>
    </location>
</feature>
<evidence type="ECO:0000256" key="8">
    <source>
        <dbReference type="ARBA" id="ARBA00022737"/>
    </source>
</evidence>
<sequence length="503" mass="53260">MATGMPAISHAMGDKEKAPEAAAAASAPVSSPIPPGAPYSFADIADDLVPAVVNISSTVKAEAPADLEGQLPEMPQFPPGSPFEDFFEQFLNRRGGAEPAIPPTSLGSGFVVDAEKGLIVTNNHVVKDAEEVRVTFQDDDTLVAKIIGKDEKMDLAVLKVETDKKLTAVSFGDSDKMRVGDWVLAIGNPFGLGGTVTAGIVSAQQRNINAGPYDDFIQTDASINRGNSGGPMFDLNGKVIGINTAIFSPSGGSVGIGFAIPSNLAKSVVDQLIEYGKTRRGWIGVRIQSLTPEIAEGLGLKDSHGALVASVMEGGPAEKAKLKQGDVIVEFDGKSVNAMRNLPRIVAETPVEKDVPFKYWRDGKLLTGKIKVGELEKAEEAGLTGETETPVKKEETQRGTEIKNLGMTLGSLGDTTRKLYNVPDNVKGVVVTDVAGRGEALTKGMTPGDVIVEINQQKVETPKQAEDAFAKAQKDGKSSVLLLVNRDNDVRFVALRLKTDAKK</sequence>
<organism evidence="18 19">
    <name type="scientific">Micavibrio aeruginosavorus</name>
    <dbReference type="NCBI Taxonomy" id="349221"/>
    <lineage>
        <taxon>Bacteria</taxon>
        <taxon>Pseudomonadati</taxon>
        <taxon>Bdellovibrionota</taxon>
        <taxon>Bdellovibrionia</taxon>
        <taxon>Bdellovibrionales</taxon>
        <taxon>Pseudobdellovibrionaceae</taxon>
        <taxon>Micavibrio</taxon>
    </lineage>
</organism>
<dbReference type="Gene3D" id="2.30.42.60">
    <property type="match status" value="1"/>
</dbReference>
<dbReference type="PRINTS" id="PR00834">
    <property type="entry name" value="PROTEASES2C"/>
</dbReference>
<dbReference type="InterPro" id="IPR011782">
    <property type="entry name" value="Pept_S1C_Do"/>
</dbReference>
<proteinExistence type="inferred from homology"/>
<feature type="compositionally biased region" description="Basic and acidic residues" evidence="16">
    <location>
        <begin position="389"/>
        <end position="398"/>
    </location>
</feature>
<feature type="active site" description="Charge relay system" evidence="14">
    <location>
        <position position="154"/>
    </location>
</feature>
<evidence type="ECO:0000256" key="15">
    <source>
        <dbReference type="PIRSR" id="PIRSR611782-2"/>
    </source>
</evidence>
<dbReference type="Pfam" id="PF13180">
    <property type="entry name" value="PDZ_2"/>
    <property type="match status" value="1"/>
</dbReference>
<evidence type="ECO:0000313" key="19">
    <source>
        <dbReference type="Proteomes" id="UP000249557"/>
    </source>
</evidence>
<accession>A0A2W5BUZ6</accession>
<feature type="binding site" evidence="15">
    <location>
        <position position="124"/>
    </location>
    <ligand>
        <name>substrate</name>
    </ligand>
</feature>
<dbReference type="Gene3D" id="2.40.10.120">
    <property type="match status" value="1"/>
</dbReference>
<keyword evidence="6 18" id="KW-0645">Protease</keyword>
<evidence type="ECO:0000256" key="12">
    <source>
        <dbReference type="ARBA" id="ARBA00023016"/>
    </source>
</evidence>
<evidence type="ECO:0000256" key="16">
    <source>
        <dbReference type="SAM" id="MobiDB-lite"/>
    </source>
</evidence>
<dbReference type="FunFam" id="2.40.10.10:FF:000001">
    <property type="entry name" value="Periplasmic serine protease DegS"/>
    <property type="match status" value="1"/>
</dbReference>
<dbReference type="PROSITE" id="PS50106">
    <property type="entry name" value="PDZ"/>
    <property type="match status" value="2"/>
</dbReference>
<keyword evidence="11" id="KW-0720">Serine protease</keyword>
<name>A0A2W5BUZ6_9BACT</name>
<keyword evidence="12" id="KW-0346">Stress response</keyword>
<dbReference type="Gene3D" id="2.30.42.10">
    <property type="match status" value="1"/>
</dbReference>
<dbReference type="EC" id="3.4.21.107" evidence="4"/>
<evidence type="ECO:0000256" key="5">
    <source>
        <dbReference type="ARBA" id="ARBA00013958"/>
    </source>
</evidence>
<dbReference type="SMART" id="SM00228">
    <property type="entry name" value="PDZ"/>
    <property type="match status" value="2"/>
</dbReference>